<proteinExistence type="predicted"/>
<dbReference type="SUPFAM" id="SSF51735">
    <property type="entry name" value="NAD(P)-binding Rossmann-fold domains"/>
    <property type="match status" value="1"/>
</dbReference>
<dbReference type="PANTHER" id="PTHR43377">
    <property type="entry name" value="BILIVERDIN REDUCTASE A"/>
    <property type="match status" value="1"/>
</dbReference>
<dbReference type="Pfam" id="PF01408">
    <property type="entry name" value="GFO_IDH_MocA"/>
    <property type="match status" value="1"/>
</dbReference>
<feature type="domain" description="GFO/IDH/MocA-like oxidoreductase" evidence="3">
    <location>
        <begin position="132"/>
        <end position="233"/>
    </location>
</feature>
<protein>
    <submittedName>
        <fullName evidence="4">Gfo/Idh/MocA family protein</fullName>
    </submittedName>
</protein>
<evidence type="ECO:0000313" key="5">
    <source>
        <dbReference type="Proteomes" id="UP001597046"/>
    </source>
</evidence>
<dbReference type="InterPro" id="IPR036291">
    <property type="entry name" value="NAD(P)-bd_dom_sf"/>
</dbReference>
<dbReference type="Gene3D" id="3.40.50.720">
    <property type="entry name" value="NAD(P)-binding Rossmann-like Domain"/>
    <property type="match status" value="1"/>
</dbReference>
<dbReference type="PANTHER" id="PTHR43377:SF1">
    <property type="entry name" value="BILIVERDIN REDUCTASE A"/>
    <property type="match status" value="1"/>
</dbReference>
<feature type="domain" description="Gfo/Idh/MocA-like oxidoreductase N-terminal" evidence="2">
    <location>
        <begin position="8"/>
        <end position="123"/>
    </location>
</feature>
<organism evidence="4 5">
    <name type="scientific">Terrabacter terrigena</name>
    <dbReference type="NCBI Taxonomy" id="574718"/>
    <lineage>
        <taxon>Bacteria</taxon>
        <taxon>Bacillati</taxon>
        <taxon>Actinomycetota</taxon>
        <taxon>Actinomycetes</taxon>
        <taxon>Micrococcales</taxon>
        <taxon>Intrasporangiaceae</taxon>
        <taxon>Terrabacter</taxon>
    </lineage>
</organism>
<keyword evidence="1" id="KW-0520">NAD</keyword>
<reference evidence="5" key="1">
    <citation type="journal article" date="2019" name="Int. J. Syst. Evol. Microbiol.">
        <title>The Global Catalogue of Microorganisms (GCM) 10K type strain sequencing project: providing services to taxonomists for standard genome sequencing and annotation.</title>
        <authorList>
            <consortium name="The Broad Institute Genomics Platform"/>
            <consortium name="The Broad Institute Genome Sequencing Center for Infectious Disease"/>
            <person name="Wu L."/>
            <person name="Ma J."/>
        </authorList>
    </citation>
    <scope>NUCLEOTIDE SEQUENCE [LARGE SCALE GENOMIC DNA]</scope>
    <source>
        <strain evidence="5">CCUG 57508</strain>
    </source>
</reference>
<dbReference type="Pfam" id="PF22725">
    <property type="entry name" value="GFO_IDH_MocA_C3"/>
    <property type="match status" value="1"/>
</dbReference>
<comment type="caution">
    <text evidence="4">The sequence shown here is derived from an EMBL/GenBank/DDBJ whole genome shotgun (WGS) entry which is preliminary data.</text>
</comment>
<name>A0ABW3N4M3_9MICO</name>
<dbReference type="EMBL" id="JBHTKH010000022">
    <property type="protein sequence ID" value="MFD1056614.1"/>
    <property type="molecule type" value="Genomic_DNA"/>
</dbReference>
<dbReference type="InterPro" id="IPR055170">
    <property type="entry name" value="GFO_IDH_MocA-like_dom"/>
</dbReference>
<dbReference type="SUPFAM" id="SSF55347">
    <property type="entry name" value="Glyceraldehyde-3-phosphate dehydrogenase-like, C-terminal domain"/>
    <property type="match status" value="1"/>
</dbReference>
<evidence type="ECO:0000313" key="4">
    <source>
        <dbReference type="EMBL" id="MFD1056614.1"/>
    </source>
</evidence>
<accession>A0ABW3N4M3</accession>
<evidence type="ECO:0000259" key="2">
    <source>
        <dbReference type="Pfam" id="PF01408"/>
    </source>
</evidence>
<sequence length="354" mass="38275">MPPDQPTVVIAGVGRFGALHARVWTEAGARIVGMCDVDPDRVGAVAARFAVQEKDTLLPRLLDRVRPDAVIVATDEASHAELAITALEAGCHVFVEKPLALSSDDAWRIHATAGSVGRQVVVGQISRFAAPYARMQRSVEQGRVGRLCALRLRRDFSRSWYLAFGERVHPVWESCIHDIDLAIAFVNEPVSRVMAIQSRAASEAAPSVVSALLEFEGGVSATVESAWLLPESAPQTLAGALELSGAIAAEMEALGLEGVLRQRLLGDNLVEWTNAGSFVPDLSLWPDDDGVVGGALRREVDYALDVFRGRRAPDRIPLHQVCWAVATAEAVVESLHHNKAVHLTRDPRDIEVSS</sequence>
<gene>
    <name evidence="4" type="ORF">ACFQ2V_20100</name>
</gene>
<dbReference type="Gene3D" id="3.30.360.10">
    <property type="entry name" value="Dihydrodipicolinate Reductase, domain 2"/>
    <property type="match status" value="1"/>
</dbReference>
<keyword evidence="5" id="KW-1185">Reference proteome</keyword>
<dbReference type="InterPro" id="IPR051450">
    <property type="entry name" value="Gfo/Idh/MocA_Oxidoreductases"/>
</dbReference>
<dbReference type="Proteomes" id="UP001597046">
    <property type="component" value="Unassembled WGS sequence"/>
</dbReference>
<dbReference type="InterPro" id="IPR000683">
    <property type="entry name" value="Gfo/Idh/MocA-like_OxRdtase_N"/>
</dbReference>
<dbReference type="RefSeq" id="WP_386054722.1">
    <property type="nucleotide sequence ID" value="NZ_JBHTKH010000022.1"/>
</dbReference>
<evidence type="ECO:0000256" key="1">
    <source>
        <dbReference type="ARBA" id="ARBA00023027"/>
    </source>
</evidence>
<evidence type="ECO:0000259" key="3">
    <source>
        <dbReference type="Pfam" id="PF22725"/>
    </source>
</evidence>